<gene>
    <name evidence="1" type="ORF">I7822_08200</name>
</gene>
<reference evidence="1 2" key="1">
    <citation type="submission" date="2021-03" db="EMBL/GenBank/DDBJ databases">
        <title>Whole genome sequence of Metabacillus bambusae BG109.</title>
        <authorList>
            <person name="Jeong J.W."/>
        </authorList>
    </citation>
    <scope>NUCLEOTIDE SEQUENCE [LARGE SCALE GENOMIC DNA]</scope>
    <source>
        <strain evidence="1 2">BG109</strain>
    </source>
</reference>
<dbReference type="RefSeq" id="WP_207976817.1">
    <property type="nucleotide sequence ID" value="NZ_JAGDEL010000004.1"/>
</dbReference>
<protein>
    <submittedName>
        <fullName evidence="1">Uncharacterized protein</fullName>
    </submittedName>
</protein>
<proteinExistence type="predicted"/>
<evidence type="ECO:0000313" key="2">
    <source>
        <dbReference type="Proteomes" id="UP000663981"/>
    </source>
</evidence>
<evidence type="ECO:0000313" key="1">
    <source>
        <dbReference type="EMBL" id="MBO1511649.1"/>
    </source>
</evidence>
<dbReference type="EMBL" id="JAGDEL010000004">
    <property type="protein sequence ID" value="MBO1511649.1"/>
    <property type="molecule type" value="Genomic_DNA"/>
</dbReference>
<name>A0ABS3N0A1_9BACI</name>
<sequence length="59" mass="6862">MEIKVLAVENGVHNKLELSREQYVHLKDKNVFSLGGQVYHYGRMDLQTNCLTIFVKPEK</sequence>
<organism evidence="1 2">
    <name type="scientific">Metabacillus bambusae</name>
    <dbReference type="NCBI Taxonomy" id="2795218"/>
    <lineage>
        <taxon>Bacteria</taxon>
        <taxon>Bacillati</taxon>
        <taxon>Bacillota</taxon>
        <taxon>Bacilli</taxon>
        <taxon>Bacillales</taxon>
        <taxon>Bacillaceae</taxon>
        <taxon>Metabacillus</taxon>
    </lineage>
</organism>
<accession>A0ABS3N0A1</accession>
<comment type="caution">
    <text evidence="1">The sequence shown here is derived from an EMBL/GenBank/DDBJ whole genome shotgun (WGS) entry which is preliminary data.</text>
</comment>
<dbReference type="Proteomes" id="UP000663981">
    <property type="component" value="Unassembled WGS sequence"/>
</dbReference>
<keyword evidence="2" id="KW-1185">Reference proteome</keyword>